<evidence type="ECO:0000256" key="2">
    <source>
        <dbReference type="SAM" id="Phobius"/>
    </source>
</evidence>
<feature type="transmembrane region" description="Helical" evidence="2">
    <location>
        <begin position="292"/>
        <end position="310"/>
    </location>
</feature>
<gene>
    <name evidence="3" type="ORF">UFOPK2242_00047</name>
</gene>
<feature type="transmembrane region" description="Helical" evidence="2">
    <location>
        <begin position="413"/>
        <end position="436"/>
    </location>
</feature>
<protein>
    <submittedName>
        <fullName evidence="3">Unannotated protein</fullName>
    </submittedName>
</protein>
<reference evidence="3" key="1">
    <citation type="submission" date="2020-05" db="EMBL/GenBank/DDBJ databases">
        <authorList>
            <person name="Chiriac C."/>
            <person name="Salcher M."/>
            <person name="Ghai R."/>
            <person name="Kavagutti S V."/>
        </authorList>
    </citation>
    <scope>NUCLEOTIDE SEQUENCE</scope>
</reference>
<accession>A0A6J6K5V8</accession>
<keyword evidence="2" id="KW-1133">Transmembrane helix</keyword>
<feature type="transmembrane region" description="Helical" evidence="2">
    <location>
        <begin position="60"/>
        <end position="78"/>
    </location>
</feature>
<dbReference type="AlphaFoldDB" id="A0A6J6K5V8"/>
<keyword evidence="2" id="KW-0472">Membrane</keyword>
<feature type="region of interest" description="Disordered" evidence="1">
    <location>
        <begin position="499"/>
        <end position="519"/>
    </location>
</feature>
<name>A0A6J6K5V8_9ZZZZ</name>
<dbReference type="EMBL" id="CAEZWM010000002">
    <property type="protein sequence ID" value="CAB4644636.1"/>
    <property type="molecule type" value="Genomic_DNA"/>
</dbReference>
<feature type="transmembrane region" description="Helical" evidence="2">
    <location>
        <begin position="253"/>
        <end position="280"/>
    </location>
</feature>
<feature type="compositionally biased region" description="Basic and acidic residues" evidence="1">
    <location>
        <begin position="499"/>
        <end position="511"/>
    </location>
</feature>
<feature type="transmembrane region" description="Helical" evidence="2">
    <location>
        <begin position="373"/>
        <end position="393"/>
    </location>
</feature>
<feature type="transmembrane region" description="Helical" evidence="2">
    <location>
        <begin position="90"/>
        <end position="111"/>
    </location>
</feature>
<proteinExistence type="predicted"/>
<keyword evidence="2" id="KW-0812">Transmembrane</keyword>
<feature type="transmembrane region" description="Helical" evidence="2">
    <location>
        <begin position="203"/>
        <end position="218"/>
    </location>
</feature>
<organism evidence="3">
    <name type="scientific">freshwater metagenome</name>
    <dbReference type="NCBI Taxonomy" id="449393"/>
    <lineage>
        <taxon>unclassified sequences</taxon>
        <taxon>metagenomes</taxon>
        <taxon>ecological metagenomes</taxon>
    </lineage>
</organism>
<evidence type="ECO:0000256" key="1">
    <source>
        <dbReference type="SAM" id="MobiDB-lite"/>
    </source>
</evidence>
<feature type="transmembrane region" description="Helical" evidence="2">
    <location>
        <begin position="171"/>
        <end position="191"/>
    </location>
</feature>
<evidence type="ECO:0000313" key="3">
    <source>
        <dbReference type="EMBL" id="CAB4644636.1"/>
    </source>
</evidence>
<sequence length="519" mass="57285">MTTLPPSSAPGEDPESLSLGTVESADLLKRPWLMRVAMFSGYTAIGVALIMAVATASTEWALAAVDMLILLGVTHLIARRLAYYDRSNETYLLVMAGFSMKLVGSLLRMLMTTVFYSGIADATEYDLWGKFLAPSYRTLDFSYDVGPFSGTGFLRTITGVLYALTGPSKPGAFMFFGWSAFIGALLLWRAFMRAVPEGDARRYAFLVLFLPSMIYWPSALGKDAWAVFSLGLISYGVARVMSKGALLGFPIAALGLVSAGLLRPHVALITFVGMVLAAGLGKSRSPSARTPFARIFVFGILFVVGTVLIGQTSQFFGVSGLNQETVNETLRDAEGRTSKEAGSTFTPVSVTNNPANFPLATVTILYRPFPFEVGNVQSLLSAGEGVFLMWLTWNSRRRLRNLWNQMRYSPYVAYSFGIVLSFIYAFSAFSNFGILARQRVQVMPFFLVLLCLPERKVEPRKEFKALDPSSLVAPRENPYENQVAPNPYAAHEAEQHAIDNPYERFQDDTQPRKGRFRRG</sequence>
<feature type="transmembrane region" description="Helical" evidence="2">
    <location>
        <begin position="32"/>
        <end position="54"/>
    </location>
</feature>